<organism evidence="4 5">
    <name type="scientific">Periweissella fabaria</name>
    <dbReference type="NCBI Taxonomy" id="546157"/>
    <lineage>
        <taxon>Bacteria</taxon>
        <taxon>Bacillati</taxon>
        <taxon>Bacillota</taxon>
        <taxon>Bacilli</taxon>
        <taxon>Lactobacillales</taxon>
        <taxon>Lactobacillaceae</taxon>
        <taxon>Periweissella</taxon>
    </lineage>
</organism>
<protein>
    <submittedName>
        <fullName evidence="4">3-phenylpropionate-dihydrodiol/cinnamic acid-dihydrodiol dehydrogenase</fullName>
        <ecNumber evidence="4">1.3.1.87</ecNumber>
    </submittedName>
</protein>
<name>A0ABM8Z9L2_9LACO</name>
<dbReference type="Pfam" id="PF00106">
    <property type="entry name" value="adh_short"/>
    <property type="match status" value="1"/>
</dbReference>
<dbReference type="EC" id="1.3.1.87" evidence="4"/>
<dbReference type="Gene3D" id="3.40.50.720">
    <property type="entry name" value="NAD(P)-binding Rossmann-like Domain"/>
    <property type="match status" value="1"/>
</dbReference>
<dbReference type="InterPro" id="IPR002347">
    <property type="entry name" value="SDR_fam"/>
</dbReference>
<evidence type="ECO:0000313" key="4">
    <source>
        <dbReference type="EMBL" id="CAH0417521.1"/>
    </source>
</evidence>
<dbReference type="PRINTS" id="PR00080">
    <property type="entry name" value="SDRFAMILY"/>
</dbReference>
<sequence length="245" mass="27354">MKTILITGGGNGFGLALVKQFLYDGWKVITTYHSEASCQRLIKVKNKHLTFQKLLLESQQSIDQLLNYLVVNEIKLDVLVNNAATSSYVGPVDQVPDSDWFDIMNINFHGQRRMITGLLNNNSFTEKPSIINITSQSATTPFNLLAPYGVSKAALEAYTLYLSKELNSKGIRVNSIGISADTDLYLRHATIKAKYGYTKTLERMKTERLPNVQESIGTVQFLASSYSQSITGQHIEASSMLLPFY</sequence>
<evidence type="ECO:0000256" key="3">
    <source>
        <dbReference type="RuleBase" id="RU000363"/>
    </source>
</evidence>
<dbReference type="Proteomes" id="UP000789707">
    <property type="component" value="Unassembled WGS sequence"/>
</dbReference>
<keyword evidence="2 4" id="KW-0560">Oxidoreductase</keyword>
<evidence type="ECO:0000256" key="2">
    <source>
        <dbReference type="ARBA" id="ARBA00023002"/>
    </source>
</evidence>
<comment type="similarity">
    <text evidence="1 3">Belongs to the short-chain dehydrogenases/reductases (SDR) family.</text>
</comment>
<keyword evidence="5" id="KW-1185">Reference proteome</keyword>
<dbReference type="GO" id="GO:0018498">
    <property type="term" value="F:2,3-dihydroxy-2,3-dihydro-phenylpropionate dehydrogenase activity"/>
    <property type="evidence" value="ECO:0007669"/>
    <property type="project" value="UniProtKB-EC"/>
</dbReference>
<dbReference type="PANTHER" id="PTHR43639:SF1">
    <property type="entry name" value="SHORT-CHAIN DEHYDROGENASE_REDUCTASE FAMILY PROTEIN"/>
    <property type="match status" value="1"/>
</dbReference>
<dbReference type="CDD" id="cd05233">
    <property type="entry name" value="SDR_c"/>
    <property type="match status" value="1"/>
</dbReference>
<dbReference type="EMBL" id="CAKKNS010000011">
    <property type="protein sequence ID" value="CAH0417521.1"/>
    <property type="molecule type" value="Genomic_DNA"/>
</dbReference>
<dbReference type="PANTHER" id="PTHR43639">
    <property type="entry name" value="OXIDOREDUCTASE, SHORT-CHAIN DEHYDROGENASE/REDUCTASE FAMILY (AFU_ORTHOLOGUE AFUA_5G02870)"/>
    <property type="match status" value="1"/>
</dbReference>
<dbReference type="RefSeq" id="WP_230097544.1">
    <property type="nucleotide sequence ID" value="NZ_CAKKNS010000011.1"/>
</dbReference>
<evidence type="ECO:0000256" key="1">
    <source>
        <dbReference type="ARBA" id="ARBA00006484"/>
    </source>
</evidence>
<reference evidence="4 5" key="1">
    <citation type="submission" date="2021-11" db="EMBL/GenBank/DDBJ databases">
        <authorList>
            <person name="Depoorter E."/>
        </authorList>
    </citation>
    <scope>NUCLEOTIDE SEQUENCE [LARGE SCALE GENOMIC DNA]</scope>
    <source>
        <strain evidence="4 5">LMG 24289</strain>
    </source>
</reference>
<proteinExistence type="inferred from homology"/>
<dbReference type="InterPro" id="IPR036291">
    <property type="entry name" value="NAD(P)-bd_dom_sf"/>
</dbReference>
<comment type="caution">
    <text evidence="4">The sequence shown here is derived from an EMBL/GenBank/DDBJ whole genome shotgun (WGS) entry which is preliminary data.</text>
</comment>
<gene>
    <name evidence="4" type="primary">hcaB</name>
    <name evidence="4" type="ORF">WFA24289_01863</name>
</gene>
<evidence type="ECO:0000313" key="5">
    <source>
        <dbReference type="Proteomes" id="UP000789707"/>
    </source>
</evidence>
<dbReference type="PRINTS" id="PR00081">
    <property type="entry name" value="GDHRDH"/>
</dbReference>
<accession>A0ABM8Z9L2</accession>
<dbReference type="SUPFAM" id="SSF51735">
    <property type="entry name" value="NAD(P)-binding Rossmann-fold domains"/>
    <property type="match status" value="1"/>
</dbReference>